<name>A0A6B0UIP3_IXORI</name>
<protein>
    <submittedName>
        <fullName evidence="3">Putative secreted protein</fullName>
    </submittedName>
</protein>
<feature type="region of interest" description="Disordered" evidence="1">
    <location>
        <begin position="19"/>
        <end position="40"/>
    </location>
</feature>
<sequence length="107" mass="11673">MVILRLWAVLYSVKLSSSVSVSGRPRSPPSTSSPVLSGSSPCPAEIFCGRSLRMYVRVDAPKWNLLSTGSCVGLCCSSRMVPMKVPCVLPMSTRKALCKCLWYTRAE</sequence>
<proteinExistence type="predicted"/>
<accession>A0A6B0UIP3</accession>
<dbReference type="AlphaFoldDB" id="A0A6B0UIP3"/>
<reference evidence="3" key="1">
    <citation type="submission" date="2019-12" db="EMBL/GenBank/DDBJ databases">
        <title>An insight into the sialome of adult female Ixodes ricinus ticks feeding for 6 days.</title>
        <authorList>
            <person name="Perner J."/>
            <person name="Ribeiro J.M.C."/>
        </authorList>
    </citation>
    <scope>NUCLEOTIDE SEQUENCE</scope>
    <source>
        <strain evidence="3">Semi-engorged</strain>
        <tissue evidence="3">Salivary glands</tissue>
    </source>
</reference>
<organism evidence="3">
    <name type="scientific">Ixodes ricinus</name>
    <name type="common">Common tick</name>
    <name type="synonym">Acarus ricinus</name>
    <dbReference type="NCBI Taxonomy" id="34613"/>
    <lineage>
        <taxon>Eukaryota</taxon>
        <taxon>Metazoa</taxon>
        <taxon>Ecdysozoa</taxon>
        <taxon>Arthropoda</taxon>
        <taxon>Chelicerata</taxon>
        <taxon>Arachnida</taxon>
        <taxon>Acari</taxon>
        <taxon>Parasitiformes</taxon>
        <taxon>Ixodida</taxon>
        <taxon>Ixodoidea</taxon>
        <taxon>Ixodidae</taxon>
        <taxon>Ixodinae</taxon>
        <taxon>Ixodes</taxon>
    </lineage>
</organism>
<dbReference type="EMBL" id="GIFC01007210">
    <property type="protein sequence ID" value="MXU89293.1"/>
    <property type="molecule type" value="Transcribed_RNA"/>
</dbReference>
<keyword evidence="2" id="KW-0732">Signal</keyword>
<evidence type="ECO:0000256" key="2">
    <source>
        <dbReference type="SAM" id="SignalP"/>
    </source>
</evidence>
<evidence type="ECO:0000313" key="3">
    <source>
        <dbReference type="EMBL" id="MXU89293.1"/>
    </source>
</evidence>
<feature type="signal peptide" evidence="2">
    <location>
        <begin position="1"/>
        <end position="18"/>
    </location>
</feature>
<evidence type="ECO:0000256" key="1">
    <source>
        <dbReference type="SAM" id="MobiDB-lite"/>
    </source>
</evidence>
<feature type="chain" id="PRO_5025691612" evidence="2">
    <location>
        <begin position="19"/>
        <end position="107"/>
    </location>
</feature>